<name>A0ABT0E526_9GAMM</name>
<proteinExistence type="predicted"/>
<accession>A0ABT0E526</accession>
<dbReference type="RefSeq" id="WP_246948804.1">
    <property type="nucleotide sequence ID" value="NZ_JALKII010000002.1"/>
</dbReference>
<dbReference type="NCBIfam" id="TIGR00624">
    <property type="entry name" value="tag"/>
    <property type="match status" value="1"/>
</dbReference>
<dbReference type="PANTHER" id="PTHR31116">
    <property type="entry name" value="OS04G0501200 PROTEIN"/>
    <property type="match status" value="1"/>
</dbReference>
<keyword evidence="2" id="KW-1185">Reference proteome</keyword>
<dbReference type="Pfam" id="PF03352">
    <property type="entry name" value="Adenine_glyco"/>
    <property type="match status" value="1"/>
</dbReference>
<sequence length="192" mass="21979">MTAEAPCPWCLNDPLYRRYHDEEWGVPVHDDKVLFEFLILEGAQAGLSWITVLRKRECYREWFAGFDPARVARFGAAHVERMLQDPGLIRHRLKLESAITNAQAFLAVQKEYGSFDAYLWNFVGGQPIVNRPRQLADVPAVTPLAEQLSKDLKRRGFRFVGPTIMYAYMQAMGVVNDHLVSCPRHKICAAMQ</sequence>
<organism evidence="1 2">
    <name type="scientific">Alcanivorax quisquiliarum</name>
    <dbReference type="NCBI Taxonomy" id="2933565"/>
    <lineage>
        <taxon>Bacteria</taxon>
        <taxon>Pseudomonadati</taxon>
        <taxon>Pseudomonadota</taxon>
        <taxon>Gammaproteobacteria</taxon>
        <taxon>Oceanospirillales</taxon>
        <taxon>Alcanivoracaceae</taxon>
        <taxon>Alcanivorax</taxon>
    </lineage>
</organism>
<dbReference type="EMBL" id="JALKII010000002">
    <property type="protein sequence ID" value="MCK0536923.1"/>
    <property type="molecule type" value="Genomic_DNA"/>
</dbReference>
<dbReference type="InterPro" id="IPR011257">
    <property type="entry name" value="DNA_glycosylase"/>
</dbReference>
<gene>
    <name evidence="1" type="ORF">MU846_04305</name>
</gene>
<dbReference type="InterPro" id="IPR005019">
    <property type="entry name" value="Adenine_glyco"/>
</dbReference>
<dbReference type="SUPFAM" id="SSF48150">
    <property type="entry name" value="DNA-glycosylase"/>
    <property type="match status" value="1"/>
</dbReference>
<dbReference type="Gene3D" id="1.10.340.30">
    <property type="entry name" value="Hypothetical protein, domain 2"/>
    <property type="match status" value="1"/>
</dbReference>
<protein>
    <submittedName>
        <fullName evidence="1">DNA-3-methyladenine glycosylase I</fullName>
    </submittedName>
</protein>
<dbReference type="Proteomes" id="UP001165524">
    <property type="component" value="Unassembled WGS sequence"/>
</dbReference>
<comment type="caution">
    <text evidence="1">The sequence shown here is derived from an EMBL/GenBank/DDBJ whole genome shotgun (WGS) entry which is preliminary data.</text>
</comment>
<evidence type="ECO:0000313" key="1">
    <source>
        <dbReference type="EMBL" id="MCK0536923.1"/>
    </source>
</evidence>
<evidence type="ECO:0000313" key="2">
    <source>
        <dbReference type="Proteomes" id="UP001165524"/>
    </source>
</evidence>
<dbReference type="InterPro" id="IPR004597">
    <property type="entry name" value="Tag"/>
</dbReference>
<dbReference type="PANTHER" id="PTHR31116:SF29">
    <property type="entry name" value="DNA GLYCOSYLASE SUPERFAMILY PROTEIN"/>
    <property type="match status" value="1"/>
</dbReference>
<reference evidence="1" key="1">
    <citation type="submission" date="2022-04" db="EMBL/GenBank/DDBJ databases">
        <title>Alcanivorax sp. CY1518 draft genome sequence.</title>
        <authorList>
            <person name="Zhao G."/>
            <person name="An M."/>
        </authorList>
    </citation>
    <scope>NUCLEOTIDE SEQUENCE</scope>
    <source>
        <strain evidence="1">CY1518</strain>
    </source>
</reference>